<feature type="compositionally biased region" description="Basic and acidic residues" evidence="1">
    <location>
        <begin position="340"/>
        <end position="352"/>
    </location>
</feature>
<keyword evidence="2" id="KW-0472">Membrane</keyword>
<feature type="compositionally biased region" description="Low complexity" evidence="1">
    <location>
        <begin position="273"/>
        <end position="296"/>
    </location>
</feature>
<dbReference type="RefSeq" id="XP_018126104.1">
    <property type="nucleotide sequence ID" value="XM_018278726.1"/>
</dbReference>
<feature type="chain" id="PRO_5008608341" description="Mid2 domain-containing protein" evidence="3">
    <location>
        <begin position="20"/>
        <end position="370"/>
    </location>
</feature>
<dbReference type="EMBL" id="KV460268">
    <property type="protein sequence ID" value="OBT92371.1"/>
    <property type="molecule type" value="Genomic_DNA"/>
</dbReference>
<evidence type="ECO:0000313" key="4">
    <source>
        <dbReference type="EMBL" id="OBT92371.1"/>
    </source>
</evidence>
<keyword evidence="2" id="KW-0812">Transmembrane</keyword>
<accession>A0A1B8G992</accession>
<organism evidence="4 5">
    <name type="scientific">Pseudogymnoascus verrucosus</name>
    <dbReference type="NCBI Taxonomy" id="342668"/>
    <lineage>
        <taxon>Eukaryota</taxon>
        <taxon>Fungi</taxon>
        <taxon>Dikarya</taxon>
        <taxon>Ascomycota</taxon>
        <taxon>Pezizomycotina</taxon>
        <taxon>Leotiomycetes</taxon>
        <taxon>Thelebolales</taxon>
        <taxon>Thelebolaceae</taxon>
        <taxon>Pseudogymnoascus</taxon>
    </lineage>
</organism>
<evidence type="ECO:0000256" key="2">
    <source>
        <dbReference type="SAM" id="Phobius"/>
    </source>
</evidence>
<reference evidence="5" key="2">
    <citation type="journal article" date="2018" name="Nat. Commun.">
        <title>Extreme sensitivity to ultraviolet light in the fungal pathogen causing white-nose syndrome of bats.</title>
        <authorList>
            <person name="Palmer J.M."/>
            <person name="Drees K.P."/>
            <person name="Foster J.T."/>
            <person name="Lindner D.L."/>
        </authorList>
    </citation>
    <scope>NUCLEOTIDE SEQUENCE [LARGE SCALE GENOMIC DNA]</scope>
    <source>
        <strain evidence="5">UAMH 10579</strain>
    </source>
</reference>
<sequence>MRSSTLTLASLLSTSHAGAHRPRPVDQSINPRAEYIGGWAWSTTDICSGAWSSSCGTSNNSCCPTGETCFGTGGLPQQTSYTPSMRGPVNGNPPTAATGVCLVADQGVPATEILTAAYRAPNPTRVSDTVIKYPTYTQSGSSSTAISNTTTTTVNNDTSTTNHGVKLSNRSIVGIVIGGIALILALFFSWSVVKRYKLNKAAGTPRFDLPPIIEPPENRPMYVSTGMAYYDSPHGARPEMGNVGSSRYSNSNLASSGYAEGGAPGTATPNGLAQSQAESQQTQTQSPVPASAVPVGPMSPPPLPPYGSPPPPAQYRELHAQAALPGELDSRSAAAGLKRRPVEQGMEGRQELEGGGGQRGGESTAGRMEM</sequence>
<keyword evidence="3" id="KW-0732">Signal</keyword>
<evidence type="ECO:0000313" key="5">
    <source>
        <dbReference type="Proteomes" id="UP000091956"/>
    </source>
</evidence>
<feature type="compositionally biased region" description="Pro residues" evidence="1">
    <location>
        <begin position="297"/>
        <end position="313"/>
    </location>
</feature>
<gene>
    <name evidence="4" type="ORF">VE01_09312</name>
</gene>
<feature type="region of interest" description="Disordered" evidence="1">
    <location>
        <begin position="254"/>
        <end position="370"/>
    </location>
</feature>
<reference evidence="4 5" key="1">
    <citation type="submission" date="2016-03" db="EMBL/GenBank/DDBJ databases">
        <title>Comparative genomics of Pseudogymnoascus destructans, the fungus causing white-nose syndrome of bats.</title>
        <authorList>
            <person name="Palmer J.M."/>
            <person name="Drees K.P."/>
            <person name="Foster J.T."/>
            <person name="Lindner D.L."/>
        </authorList>
    </citation>
    <scope>NUCLEOTIDE SEQUENCE [LARGE SCALE GENOMIC DNA]</scope>
    <source>
        <strain evidence="4 5">UAMH 10579</strain>
    </source>
</reference>
<proteinExistence type="predicted"/>
<evidence type="ECO:0008006" key="6">
    <source>
        <dbReference type="Google" id="ProtNLM"/>
    </source>
</evidence>
<keyword evidence="2" id="KW-1133">Transmembrane helix</keyword>
<dbReference type="GeneID" id="28842698"/>
<keyword evidence="5" id="KW-1185">Reference proteome</keyword>
<evidence type="ECO:0000256" key="1">
    <source>
        <dbReference type="SAM" id="MobiDB-lite"/>
    </source>
</evidence>
<dbReference type="Proteomes" id="UP000091956">
    <property type="component" value="Unassembled WGS sequence"/>
</dbReference>
<name>A0A1B8G992_9PEZI</name>
<feature type="signal peptide" evidence="3">
    <location>
        <begin position="1"/>
        <end position="19"/>
    </location>
</feature>
<feature type="transmembrane region" description="Helical" evidence="2">
    <location>
        <begin position="172"/>
        <end position="193"/>
    </location>
</feature>
<dbReference type="AlphaFoldDB" id="A0A1B8G992"/>
<protein>
    <recommendedName>
        <fullName evidence="6">Mid2 domain-containing protein</fullName>
    </recommendedName>
</protein>
<evidence type="ECO:0000256" key="3">
    <source>
        <dbReference type="SAM" id="SignalP"/>
    </source>
</evidence>